<dbReference type="Proteomes" id="UP000000305">
    <property type="component" value="Unassembled WGS sequence"/>
</dbReference>
<dbReference type="InterPro" id="IPR017072">
    <property type="entry name" value="TF_Spt6"/>
</dbReference>
<dbReference type="EMBL" id="GL732642">
    <property type="protein sequence ID" value="EFX69131.1"/>
    <property type="molecule type" value="Genomic_DNA"/>
</dbReference>
<dbReference type="KEGG" id="dpx:DAPPUDRAFT_113953"/>
<organism evidence="2 3">
    <name type="scientific">Daphnia pulex</name>
    <name type="common">Water flea</name>
    <dbReference type="NCBI Taxonomy" id="6669"/>
    <lineage>
        <taxon>Eukaryota</taxon>
        <taxon>Metazoa</taxon>
        <taxon>Ecdysozoa</taxon>
        <taxon>Arthropoda</taxon>
        <taxon>Crustacea</taxon>
        <taxon>Branchiopoda</taxon>
        <taxon>Diplostraca</taxon>
        <taxon>Cladocera</taxon>
        <taxon>Anomopoda</taxon>
        <taxon>Daphniidae</taxon>
        <taxon>Daphnia</taxon>
    </lineage>
</organism>
<dbReference type="InterPro" id="IPR028231">
    <property type="entry name" value="Spt6_YqgF"/>
</dbReference>
<dbReference type="Pfam" id="PF14639">
    <property type="entry name" value="YqgF"/>
    <property type="match status" value="1"/>
</dbReference>
<reference evidence="2 3" key="1">
    <citation type="journal article" date="2011" name="Science">
        <title>The ecoresponsive genome of Daphnia pulex.</title>
        <authorList>
            <person name="Colbourne J.K."/>
            <person name="Pfrender M.E."/>
            <person name="Gilbert D."/>
            <person name="Thomas W.K."/>
            <person name="Tucker A."/>
            <person name="Oakley T.H."/>
            <person name="Tokishita S."/>
            <person name="Aerts A."/>
            <person name="Arnold G.J."/>
            <person name="Basu M.K."/>
            <person name="Bauer D.J."/>
            <person name="Caceres C.E."/>
            <person name="Carmel L."/>
            <person name="Casola C."/>
            <person name="Choi J.H."/>
            <person name="Detter J.C."/>
            <person name="Dong Q."/>
            <person name="Dusheyko S."/>
            <person name="Eads B.D."/>
            <person name="Frohlich T."/>
            <person name="Geiler-Samerotte K.A."/>
            <person name="Gerlach D."/>
            <person name="Hatcher P."/>
            <person name="Jogdeo S."/>
            <person name="Krijgsveld J."/>
            <person name="Kriventseva E.V."/>
            <person name="Kultz D."/>
            <person name="Laforsch C."/>
            <person name="Lindquist E."/>
            <person name="Lopez J."/>
            <person name="Manak J.R."/>
            <person name="Muller J."/>
            <person name="Pangilinan J."/>
            <person name="Patwardhan R.P."/>
            <person name="Pitluck S."/>
            <person name="Pritham E.J."/>
            <person name="Rechtsteiner A."/>
            <person name="Rho M."/>
            <person name="Rogozin I.B."/>
            <person name="Sakarya O."/>
            <person name="Salamov A."/>
            <person name="Schaack S."/>
            <person name="Shapiro H."/>
            <person name="Shiga Y."/>
            <person name="Skalitzky C."/>
            <person name="Smith Z."/>
            <person name="Souvorov A."/>
            <person name="Sung W."/>
            <person name="Tang Z."/>
            <person name="Tsuchiya D."/>
            <person name="Tu H."/>
            <person name="Vos H."/>
            <person name="Wang M."/>
            <person name="Wolf Y.I."/>
            <person name="Yamagata H."/>
            <person name="Yamada T."/>
            <person name="Ye Y."/>
            <person name="Shaw J.R."/>
            <person name="Andrews J."/>
            <person name="Crease T.J."/>
            <person name="Tang H."/>
            <person name="Lucas S.M."/>
            <person name="Robertson H.M."/>
            <person name="Bork P."/>
            <person name="Koonin E.V."/>
            <person name="Zdobnov E.M."/>
            <person name="Grigoriev I.V."/>
            <person name="Lynch M."/>
            <person name="Boore J.L."/>
        </authorList>
    </citation>
    <scope>NUCLEOTIDE SEQUENCE [LARGE SCALE GENOMIC DNA]</scope>
</reference>
<dbReference type="OrthoDB" id="343921at2759"/>
<evidence type="ECO:0000259" key="1">
    <source>
        <dbReference type="Pfam" id="PF14639"/>
    </source>
</evidence>
<protein>
    <recommendedName>
        <fullName evidence="1">Transcription elongation factor Spt6 YqgF domain-containing protein</fullName>
    </recommendedName>
</protein>
<accession>E9HGL5</accession>
<dbReference type="HOGENOM" id="CLU_1919143_0_0_1"/>
<dbReference type="GO" id="GO:0140673">
    <property type="term" value="P:transcription elongation-coupled chromatin remodeling"/>
    <property type="evidence" value="ECO:0007669"/>
    <property type="project" value="InterPro"/>
</dbReference>
<sequence length="132" mass="15023">MDGTGQDLLKHFILRNKPHVIAVSAESREAFMMVEDVRTITAQLAEDGKCPPINFKLVDNSVAKIIAKSTRVKTQFPENRLLREAISISRMLQHGLLEYAQLCNTDEEIVKEKLHPMQDHVPRKQLLKGVHL</sequence>
<evidence type="ECO:0000313" key="3">
    <source>
        <dbReference type="Proteomes" id="UP000000305"/>
    </source>
</evidence>
<dbReference type="InterPro" id="IPR037027">
    <property type="entry name" value="YqgF/RNaseH-like_dom_sf"/>
</dbReference>
<dbReference type="PANTHER" id="PTHR10145:SF6">
    <property type="entry name" value="TRANSCRIPTION ELONGATION FACTOR SPT6"/>
    <property type="match status" value="1"/>
</dbReference>
<dbReference type="PANTHER" id="PTHR10145">
    <property type="entry name" value="TRANSCRIPTION ELONGATION FACTOR SPT6"/>
    <property type="match status" value="1"/>
</dbReference>
<dbReference type="AlphaFoldDB" id="E9HGL5"/>
<dbReference type="InterPro" id="IPR012337">
    <property type="entry name" value="RNaseH-like_sf"/>
</dbReference>
<dbReference type="STRING" id="6669.E9HGL5"/>
<feature type="domain" description="Transcription elongation factor Spt6 YqgF" evidence="1">
    <location>
        <begin position="7"/>
        <end position="103"/>
    </location>
</feature>
<dbReference type="InParanoid" id="E9HGL5"/>
<dbReference type="Gene3D" id="3.30.420.140">
    <property type="entry name" value="YqgF/RNase H-like domain"/>
    <property type="match status" value="1"/>
</dbReference>
<keyword evidence="3" id="KW-1185">Reference proteome</keyword>
<proteinExistence type="predicted"/>
<gene>
    <name evidence="2" type="ORF">DAPPUDRAFT_113953</name>
</gene>
<dbReference type="eggNOG" id="KOG1856">
    <property type="taxonomic scope" value="Eukaryota"/>
</dbReference>
<name>E9HGL5_DAPPU</name>
<dbReference type="PhylomeDB" id="E9HGL5"/>
<evidence type="ECO:0000313" key="2">
    <source>
        <dbReference type="EMBL" id="EFX69131.1"/>
    </source>
</evidence>
<dbReference type="SUPFAM" id="SSF53098">
    <property type="entry name" value="Ribonuclease H-like"/>
    <property type="match status" value="1"/>
</dbReference>